<keyword evidence="3" id="KW-0378">Hydrolase</keyword>
<dbReference type="EMBL" id="BLLH01000006">
    <property type="protein sequence ID" value="GFH40864.1"/>
    <property type="molecule type" value="Genomic_DNA"/>
</dbReference>
<evidence type="ECO:0000259" key="9">
    <source>
        <dbReference type="Pfam" id="PF20791"/>
    </source>
</evidence>
<name>A0A6A0B966_9LACT</name>
<gene>
    <name evidence="10" type="ORF">Hs20B_12620</name>
</gene>
<organism evidence="10 11">
    <name type="scientific">Pseudolactococcus insecticola</name>
    <dbReference type="NCBI Taxonomy" id="2709158"/>
    <lineage>
        <taxon>Bacteria</taxon>
        <taxon>Bacillati</taxon>
        <taxon>Bacillota</taxon>
        <taxon>Bacilli</taxon>
        <taxon>Lactobacillales</taxon>
        <taxon>Streptococcaceae</taxon>
        <taxon>Pseudolactococcus</taxon>
    </lineage>
</organism>
<feature type="domain" description="Acyl-ACP thioesterase N-terminal hotdog" evidence="8">
    <location>
        <begin position="3"/>
        <end position="131"/>
    </location>
</feature>
<keyword evidence="7" id="KW-0275">Fatty acid biosynthesis</keyword>
<dbReference type="InterPro" id="IPR002864">
    <property type="entry name" value="Acyl-ACP_thioesterase_NHD"/>
</dbReference>
<dbReference type="Gene3D" id="3.10.129.10">
    <property type="entry name" value="Hotdog Thioesterase"/>
    <property type="match status" value="1"/>
</dbReference>
<dbReference type="CDD" id="cd00586">
    <property type="entry name" value="4HBT"/>
    <property type="match status" value="1"/>
</dbReference>
<keyword evidence="4" id="KW-0276">Fatty acid metabolism</keyword>
<evidence type="ECO:0000256" key="5">
    <source>
        <dbReference type="ARBA" id="ARBA00022946"/>
    </source>
</evidence>
<evidence type="ECO:0000313" key="10">
    <source>
        <dbReference type="EMBL" id="GFH40864.1"/>
    </source>
</evidence>
<dbReference type="GO" id="GO:0016297">
    <property type="term" value="F:fatty acyl-[ACP] hydrolase activity"/>
    <property type="evidence" value="ECO:0007669"/>
    <property type="project" value="InterPro"/>
</dbReference>
<comment type="similarity">
    <text evidence="1">Belongs to the acyl-ACP thioesterase family.</text>
</comment>
<protein>
    <submittedName>
        <fullName evidence="10">Acyl-ACP thioesterase</fullName>
    </submittedName>
</protein>
<proteinExistence type="inferred from homology"/>
<evidence type="ECO:0000256" key="4">
    <source>
        <dbReference type="ARBA" id="ARBA00022832"/>
    </source>
</evidence>
<feature type="domain" description="Acyl-ACP thioesterase-like C-terminal" evidence="9">
    <location>
        <begin position="153"/>
        <end position="244"/>
    </location>
</feature>
<evidence type="ECO:0000259" key="8">
    <source>
        <dbReference type="Pfam" id="PF01643"/>
    </source>
</evidence>
<keyword evidence="2" id="KW-0444">Lipid biosynthesis</keyword>
<evidence type="ECO:0000313" key="11">
    <source>
        <dbReference type="Proteomes" id="UP000475928"/>
    </source>
</evidence>
<dbReference type="PANTHER" id="PTHR31727:SF6">
    <property type="entry name" value="OLEOYL-ACYL CARRIER PROTEIN THIOESTERASE 1, CHLOROPLASTIC"/>
    <property type="match status" value="1"/>
</dbReference>
<keyword evidence="6" id="KW-0443">Lipid metabolism</keyword>
<dbReference type="AlphaFoldDB" id="A0A6A0B966"/>
<evidence type="ECO:0000256" key="6">
    <source>
        <dbReference type="ARBA" id="ARBA00023098"/>
    </source>
</evidence>
<dbReference type="Pfam" id="PF01643">
    <property type="entry name" value="Acyl-ACP_TE"/>
    <property type="match status" value="1"/>
</dbReference>
<keyword evidence="11" id="KW-1185">Reference proteome</keyword>
<dbReference type="GO" id="GO:0000036">
    <property type="term" value="F:acyl carrier activity"/>
    <property type="evidence" value="ECO:0007669"/>
    <property type="project" value="TreeGrafter"/>
</dbReference>
<dbReference type="InterPro" id="IPR049427">
    <property type="entry name" value="Acyl-ACP_TE_C"/>
</dbReference>
<evidence type="ECO:0000256" key="2">
    <source>
        <dbReference type="ARBA" id="ARBA00022516"/>
    </source>
</evidence>
<dbReference type="Proteomes" id="UP000475928">
    <property type="component" value="Unassembled WGS sequence"/>
</dbReference>
<keyword evidence="5" id="KW-0809">Transit peptide</keyword>
<reference evidence="10 11" key="1">
    <citation type="submission" date="2020-02" db="EMBL/GenBank/DDBJ databases">
        <title>Draft genome sequence of Lactococcus sp. Hs20B0-1.</title>
        <authorList>
            <person name="Noda S."/>
            <person name="Yuki M."/>
            <person name="Ohkuma M."/>
        </authorList>
    </citation>
    <scope>NUCLEOTIDE SEQUENCE [LARGE SCALE GENOMIC DNA]</scope>
    <source>
        <strain evidence="10 11">Hs20B0-1</strain>
    </source>
</reference>
<dbReference type="SUPFAM" id="SSF54637">
    <property type="entry name" value="Thioesterase/thiol ester dehydrase-isomerase"/>
    <property type="match status" value="2"/>
</dbReference>
<comment type="caution">
    <text evidence="10">The sequence shown here is derived from an EMBL/GenBank/DDBJ whole genome shotgun (WGS) entry which is preliminary data.</text>
</comment>
<evidence type="ECO:0000256" key="7">
    <source>
        <dbReference type="ARBA" id="ARBA00023160"/>
    </source>
</evidence>
<dbReference type="PANTHER" id="PTHR31727">
    <property type="entry name" value="OLEOYL-ACYL CARRIER PROTEIN THIOESTERASE 1, CHLOROPLASTIC"/>
    <property type="match status" value="1"/>
</dbReference>
<sequence>MLTYKKDYIVPYYESDANGNMKLPSIFNVALQLSGEQSMLLERSDVWLKENYNYTWIVVEYEVAINRLPIFNETISIETAARSYNKFFCYRDFIFYDQSGQVLLTITSTWVLLDFETRKVVHVADEIVAPYESEKISKIIRGHKFTALESDILERDYFVRFNDIDQNGHVNNSKYFDWMVDLLGFDFLSGHVPKQISLKYIKEVLYGVKVTSRAVLDKSDVLEAISKHEIATEELHAQAEITWQVKNG</sequence>
<dbReference type="InterPro" id="IPR045023">
    <property type="entry name" value="FATA/B"/>
</dbReference>
<dbReference type="RefSeq" id="WP_172356785.1">
    <property type="nucleotide sequence ID" value="NZ_BLLH01000006.1"/>
</dbReference>
<evidence type="ECO:0000256" key="1">
    <source>
        <dbReference type="ARBA" id="ARBA00006500"/>
    </source>
</evidence>
<accession>A0A6A0B966</accession>
<dbReference type="Pfam" id="PF20791">
    <property type="entry name" value="Acyl-ACP_TE_C"/>
    <property type="match status" value="1"/>
</dbReference>
<dbReference type="InterPro" id="IPR029069">
    <property type="entry name" value="HotDog_dom_sf"/>
</dbReference>
<evidence type="ECO:0000256" key="3">
    <source>
        <dbReference type="ARBA" id="ARBA00022801"/>
    </source>
</evidence>